<name>A0ABV6DQB7_9BACL</name>
<dbReference type="PANTHER" id="PTHR45856:SF24">
    <property type="entry name" value="FUNGAL LIPASE-LIKE DOMAIN-CONTAINING PROTEIN"/>
    <property type="match status" value="1"/>
</dbReference>
<evidence type="ECO:0000259" key="1">
    <source>
        <dbReference type="Pfam" id="PF01764"/>
    </source>
</evidence>
<comment type="caution">
    <text evidence="2">The sequence shown here is derived from an EMBL/GenBank/DDBJ whole genome shotgun (WGS) entry which is preliminary data.</text>
</comment>
<dbReference type="Proteomes" id="UP001589776">
    <property type="component" value="Unassembled WGS sequence"/>
</dbReference>
<dbReference type="RefSeq" id="WP_377472171.1">
    <property type="nucleotide sequence ID" value="NZ_JBHLWN010000077.1"/>
</dbReference>
<dbReference type="InterPro" id="IPR051218">
    <property type="entry name" value="Sec_MonoDiacylglyc_Lipase"/>
</dbReference>
<organism evidence="2 3">
    <name type="scientific">Paenibacillus chartarius</name>
    <dbReference type="NCBI Taxonomy" id="747481"/>
    <lineage>
        <taxon>Bacteria</taxon>
        <taxon>Bacillati</taxon>
        <taxon>Bacillota</taxon>
        <taxon>Bacilli</taxon>
        <taxon>Bacillales</taxon>
        <taxon>Paenibacillaceae</taxon>
        <taxon>Paenibacillus</taxon>
    </lineage>
</organism>
<proteinExistence type="predicted"/>
<dbReference type="SUPFAM" id="SSF53474">
    <property type="entry name" value="alpha/beta-Hydrolases"/>
    <property type="match status" value="1"/>
</dbReference>
<dbReference type="Pfam" id="PF01764">
    <property type="entry name" value="Lipase_3"/>
    <property type="match status" value="1"/>
</dbReference>
<dbReference type="Gene3D" id="3.40.50.1820">
    <property type="entry name" value="alpha/beta hydrolase"/>
    <property type="match status" value="1"/>
</dbReference>
<dbReference type="EMBL" id="JBHLWN010000077">
    <property type="protein sequence ID" value="MFC0214758.1"/>
    <property type="molecule type" value="Genomic_DNA"/>
</dbReference>
<evidence type="ECO:0000313" key="2">
    <source>
        <dbReference type="EMBL" id="MFC0214758.1"/>
    </source>
</evidence>
<gene>
    <name evidence="2" type="ORF">ACFFK0_20330</name>
</gene>
<dbReference type="CDD" id="cd00519">
    <property type="entry name" value="Lipase_3"/>
    <property type="match status" value="1"/>
</dbReference>
<keyword evidence="3" id="KW-1185">Reference proteome</keyword>
<sequence>MRTPKLRGQWTVLACGAAYQAVLQLRGKGSFVLAKGYRLVASLGSSRYRGYVIEAPGTIIAAFRGTDGLRDLGTDLKLQPVPYPYSRKAGFVHRGFIELYQHQIRSPLMHALRRLSPNKKLILTGHSMGGALATLAAVDVALHTRFRKPCVYTFGSPKVGDIQFASEYDRLVPLSVRVENVRDVITAFPPALGAEFAYVHVNRALYVHFNRSNWLGNHKMRHYAAALEAVYPEAYAKLRKQNPGLLP</sequence>
<feature type="domain" description="Fungal lipase-type" evidence="1">
    <location>
        <begin position="61"/>
        <end position="191"/>
    </location>
</feature>
<dbReference type="InterPro" id="IPR002921">
    <property type="entry name" value="Fungal_lipase-type"/>
</dbReference>
<accession>A0ABV6DQB7</accession>
<dbReference type="InterPro" id="IPR029058">
    <property type="entry name" value="AB_hydrolase_fold"/>
</dbReference>
<dbReference type="PANTHER" id="PTHR45856">
    <property type="entry name" value="ALPHA/BETA-HYDROLASES SUPERFAMILY PROTEIN"/>
    <property type="match status" value="1"/>
</dbReference>
<reference evidence="2 3" key="1">
    <citation type="submission" date="2024-09" db="EMBL/GenBank/DDBJ databases">
        <authorList>
            <person name="Sun Q."/>
            <person name="Mori K."/>
        </authorList>
    </citation>
    <scope>NUCLEOTIDE SEQUENCE [LARGE SCALE GENOMIC DNA]</scope>
    <source>
        <strain evidence="2 3">CCM 7759</strain>
    </source>
</reference>
<protein>
    <recommendedName>
        <fullName evidence="1">Fungal lipase-type domain-containing protein</fullName>
    </recommendedName>
</protein>
<evidence type="ECO:0000313" key="3">
    <source>
        <dbReference type="Proteomes" id="UP001589776"/>
    </source>
</evidence>